<dbReference type="PANTHER" id="PTHR30246">
    <property type="entry name" value="2-KETO-3-DEOXY-6-PHOSPHOGLUCONATE ALDOLASE"/>
    <property type="match status" value="1"/>
</dbReference>
<comment type="caution">
    <text evidence="6">The sequence shown here is derived from an EMBL/GenBank/DDBJ whole genome shotgun (WGS) entry which is preliminary data.</text>
</comment>
<comment type="similarity">
    <text evidence="2">Belongs to the KHG/KDPG aldolase family.</text>
</comment>
<dbReference type="EC" id="4.1.2.14" evidence="6"/>
<dbReference type="InterPro" id="IPR000887">
    <property type="entry name" value="Aldlse_KDPG_KHG"/>
</dbReference>
<reference evidence="6" key="1">
    <citation type="submission" date="2021-06" db="EMBL/GenBank/DDBJ databases">
        <title>Genome-based taxonomic framework of Microbacterium strains isolated from marine environment, the description of four new species and reclassification of four preexisting species.</title>
        <authorList>
            <person name="Lee S.D."/>
            <person name="Kim S.-M."/>
            <person name="Byeon Y.-S."/>
            <person name="Yang H.L."/>
            <person name="Kim I.S."/>
        </authorList>
    </citation>
    <scope>NUCLEOTIDE SEQUENCE</scope>
    <source>
        <strain evidence="6">KACC 20510</strain>
    </source>
</reference>
<dbReference type="GO" id="GO:0008675">
    <property type="term" value="F:2-dehydro-3-deoxy-phosphogluconate aldolase activity"/>
    <property type="evidence" value="ECO:0007669"/>
    <property type="project" value="UniProtKB-EC"/>
</dbReference>
<dbReference type="EMBL" id="JAHWXI010000026">
    <property type="protein sequence ID" value="MDN4465637.1"/>
    <property type="molecule type" value="Genomic_DNA"/>
</dbReference>
<comment type="subunit">
    <text evidence="3">Homotrimer.</text>
</comment>
<sequence length="218" mass="22722">MRQTTVDTLRQARVVPVIDLADPDGARPLAEALLTAGARVAELTLRSPRSLEALRELAVAARELGEGPGGHPLLVAAGTVLTPDEFDAARDAGAELCISPGATDSLRRHAVATGADWVPGVSSASEVMAALESDLRDVKFFPAEASGGVNAVKSLLAPFRRERLSIMPTGGITAESAGSYLAVDGVVAVGGSWMVSPALLEAGRWSEVERLMREAMQV</sequence>
<evidence type="ECO:0000313" key="7">
    <source>
        <dbReference type="Proteomes" id="UP001172731"/>
    </source>
</evidence>
<dbReference type="Proteomes" id="UP001172731">
    <property type="component" value="Unassembled WGS sequence"/>
</dbReference>
<dbReference type="PANTHER" id="PTHR30246:SF1">
    <property type="entry name" value="2-DEHYDRO-3-DEOXY-6-PHOSPHOGALACTONATE ALDOLASE-RELATED"/>
    <property type="match status" value="1"/>
</dbReference>
<accession>A0ABT8FXN2</accession>
<dbReference type="EC" id="4.1.3.16" evidence="6"/>
<organism evidence="6 7">
    <name type="scientific">Microbacterium aurantiacum</name>
    <dbReference type="NCBI Taxonomy" id="162393"/>
    <lineage>
        <taxon>Bacteria</taxon>
        <taxon>Bacillati</taxon>
        <taxon>Actinomycetota</taxon>
        <taxon>Actinomycetes</taxon>
        <taxon>Micrococcales</taxon>
        <taxon>Microbacteriaceae</taxon>
        <taxon>Microbacterium</taxon>
    </lineage>
</organism>
<dbReference type="Gene3D" id="3.20.20.70">
    <property type="entry name" value="Aldolase class I"/>
    <property type="match status" value="1"/>
</dbReference>
<comment type="pathway">
    <text evidence="1">Carbohydrate acid metabolism.</text>
</comment>
<dbReference type="NCBIfam" id="TIGR01182">
    <property type="entry name" value="eda"/>
    <property type="match status" value="1"/>
</dbReference>
<name>A0ABT8FXN2_9MICO</name>
<proteinExistence type="inferred from homology"/>
<evidence type="ECO:0000313" key="6">
    <source>
        <dbReference type="EMBL" id="MDN4465637.1"/>
    </source>
</evidence>
<evidence type="ECO:0000256" key="3">
    <source>
        <dbReference type="ARBA" id="ARBA00011233"/>
    </source>
</evidence>
<evidence type="ECO:0000256" key="2">
    <source>
        <dbReference type="ARBA" id="ARBA00006906"/>
    </source>
</evidence>
<keyword evidence="5" id="KW-0119">Carbohydrate metabolism</keyword>
<dbReference type="Pfam" id="PF01081">
    <property type="entry name" value="Aldolase"/>
    <property type="match status" value="1"/>
</dbReference>
<evidence type="ECO:0000256" key="1">
    <source>
        <dbReference type="ARBA" id="ARBA00004761"/>
    </source>
</evidence>
<dbReference type="RefSeq" id="WP_301135674.1">
    <property type="nucleotide sequence ID" value="NZ_BAAAUQ010000024.1"/>
</dbReference>
<dbReference type="GO" id="GO:0008700">
    <property type="term" value="F:(R,S)-4-hydroxy-2-oxoglutarate aldolase activity"/>
    <property type="evidence" value="ECO:0007669"/>
    <property type="project" value="UniProtKB-EC"/>
</dbReference>
<dbReference type="InterPro" id="IPR013785">
    <property type="entry name" value="Aldolase_TIM"/>
</dbReference>
<evidence type="ECO:0000256" key="5">
    <source>
        <dbReference type="ARBA" id="ARBA00023277"/>
    </source>
</evidence>
<dbReference type="CDD" id="cd00452">
    <property type="entry name" value="KDPG_aldolase"/>
    <property type="match status" value="1"/>
</dbReference>
<evidence type="ECO:0000256" key="4">
    <source>
        <dbReference type="ARBA" id="ARBA00023239"/>
    </source>
</evidence>
<keyword evidence="4 6" id="KW-0456">Lyase</keyword>
<keyword evidence="7" id="KW-1185">Reference proteome</keyword>
<dbReference type="SUPFAM" id="SSF51569">
    <property type="entry name" value="Aldolase"/>
    <property type="match status" value="1"/>
</dbReference>
<protein>
    <submittedName>
        <fullName evidence="6">Bifunctional 4-hydroxy-2-oxoglutarate aldolase/2-dehydro-3-deoxy-phosphogluconate aldolase</fullName>
        <ecNumber evidence="6">4.1.2.14</ecNumber>
        <ecNumber evidence="6">4.1.3.16</ecNumber>
    </submittedName>
</protein>
<gene>
    <name evidence="6" type="primary">eda</name>
    <name evidence="6" type="ORF">KZC48_14715</name>
</gene>